<comment type="caution">
    <text evidence="1">The sequence shown here is derived from an EMBL/GenBank/DDBJ whole genome shotgun (WGS) entry which is preliminary data.</text>
</comment>
<dbReference type="Proteomes" id="UP000283530">
    <property type="component" value="Unassembled WGS sequence"/>
</dbReference>
<gene>
    <name evidence="1" type="ORF">CKAN_01463000</name>
</gene>
<dbReference type="AlphaFoldDB" id="A0A3S4P547"/>
<protein>
    <submittedName>
        <fullName evidence="1">Uncharacterized protein</fullName>
    </submittedName>
</protein>
<proteinExistence type="predicted"/>
<name>A0A3S4P547_9MAGN</name>
<dbReference type="OrthoDB" id="2003540at2759"/>
<organism evidence="1 2">
    <name type="scientific">Cinnamomum micranthum f. kanehirae</name>
    <dbReference type="NCBI Taxonomy" id="337451"/>
    <lineage>
        <taxon>Eukaryota</taxon>
        <taxon>Viridiplantae</taxon>
        <taxon>Streptophyta</taxon>
        <taxon>Embryophyta</taxon>
        <taxon>Tracheophyta</taxon>
        <taxon>Spermatophyta</taxon>
        <taxon>Magnoliopsida</taxon>
        <taxon>Magnoliidae</taxon>
        <taxon>Laurales</taxon>
        <taxon>Lauraceae</taxon>
        <taxon>Cinnamomum</taxon>
    </lineage>
</organism>
<dbReference type="EMBL" id="QPKB01000005">
    <property type="protein sequence ID" value="RWR85757.1"/>
    <property type="molecule type" value="Genomic_DNA"/>
</dbReference>
<evidence type="ECO:0000313" key="1">
    <source>
        <dbReference type="EMBL" id="RWR85757.1"/>
    </source>
</evidence>
<sequence>MGERRMTGIKDGWVRPKDRIGNGDHTRVLAAEGCNCDCIAITGIALEVNETFWEDKHIALLEDLGDEAIIGDCQDLCGARVCVGRVNAPTCIVYPDHGDAEGVEPGYLGHIDRGHLRPNWVRCVAGFVKPSKEEIVGLSELRILAGDTIY</sequence>
<evidence type="ECO:0000313" key="2">
    <source>
        <dbReference type="Proteomes" id="UP000283530"/>
    </source>
</evidence>
<keyword evidence="2" id="KW-1185">Reference proteome</keyword>
<accession>A0A3S4P547</accession>
<reference evidence="1 2" key="1">
    <citation type="journal article" date="2019" name="Nat. Plants">
        <title>Stout camphor tree genome fills gaps in understanding of flowering plant genome evolution.</title>
        <authorList>
            <person name="Chaw S.M."/>
            <person name="Liu Y.C."/>
            <person name="Wu Y.W."/>
            <person name="Wang H.Y."/>
            <person name="Lin C.I."/>
            <person name="Wu C.S."/>
            <person name="Ke H.M."/>
            <person name="Chang L.Y."/>
            <person name="Hsu C.Y."/>
            <person name="Yang H.T."/>
            <person name="Sudianto E."/>
            <person name="Hsu M.H."/>
            <person name="Wu K.P."/>
            <person name="Wang L.N."/>
            <person name="Leebens-Mack J.H."/>
            <person name="Tsai I.J."/>
        </authorList>
    </citation>
    <scope>NUCLEOTIDE SEQUENCE [LARGE SCALE GENOMIC DNA]</scope>
    <source>
        <strain evidence="2">cv. Chaw 1501</strain>
        <tissue evidence="1">Young leaves</tissue>
    </source>
</reference>